<dbReference type="InterPro" id="IPR000740">
    <property type="entry name" value="GrpE"/>
</dbReference>
<evidence type="ECO:0000256" key="2">
    <source>
        <dbReference type="ARBA" id="ARBA00009054"/>
    </source>
</evidence>
<sequence>MKTQRFARSLQFAAKSSLPSSAAKVLRSPFTSQRFIAPALSQRIPARRWYSEAAAAESAKSEGDAAAPPETPANDAQAKLEAKEKELIDVTDKLKRSVAEYRNLQNQTKREIAAARDFAIQRFAKDLIDSIDNLDRALTTVPAATLTSPDVNPELKSLHGGLKMTEEILMGTLKKHGLERLDPSVEGVKFDPNLHEATFQAPQAGKESGTVFFTQQKGFLLNGRVLRAAKVGVVKNDEHAVALVRLAVSWATTSSAAPAELELGPGTRMSQGESATKPGRSDSRLQAVAAGWTHSTLLQAAAWCGNLQIRTPLTPAL</sequence>
<keyword evidence="6" id="KW-0175">Coiled coil</keyword>
<comment type="subcellular location">
    <subcellularLocation>
        <location evidence="1 4">Mitochondrion matrix</location>
    </subcellularLocation>
</comment>
<dbReference type="Pfam" id="PF01025">
    <property type="entry name" value="GrpE"/>
    <property type="match status" value="1"/>
</dbReference>
<evidence type="ECO:0000313" key="9">
    <source>
        <dbReference type="Proteomes" id="UP000192596"/>
    </source>
</evidence>
<dbReference type="OrthoDB" id="201635at2759"/>
<dbReference type="GO" id="GO:0042803">
    <property type="term" value="F:protein homodimerization activity"/>
    <property type="evidence" value="ECO:0007669"/>
    <property type="project" value="InterPro"/>
</dbReference>
<evidence type="ECO:0000256" key="4">
    <source>
        <dbReference type="RuleBase" id="RU000640"/>
    </source>
</evidence>
<comment type="function">
    <text evidence="4">Essential component of the PAM complex, a complex required for the translocation of transit peptide-containing proteins from the inner membrane into the mitochondrial matrix in an ATP-dependent manner.</text>
</comment>
<dbReference type="InterPro" id="IPR009012">
    <property type="entry name" value="GrpE_head"/>
</dbReference>
<gene>
    <name evidence="8" type="ORF">B0A48_15364</name>
</gene>
<dbReference type="PANTHER" id="PTHR21237">
    <property type="entry name" value="GRPE PROTEIN"/>
    <property type="match status" value="1"/>
</dbReference>
<dbReference type="GO" id="GO:0001405">
    <property type="term" value="C:PAM complex, Tim23 associated import motor"/>
    <property type="evidence" value="ECO:0007669"/>
    <property type="project" value="TreeGrafter"/>
</dbReference>
<comment type="caution">
    <text evidence="8">The sequence shown here is derived from an EMBL/GenBank/DDBJ whole genome shotgun (WGS) entry which is preliminary data.</text>
</comment>
<dbReference type="FunCoup" id="A0A1V8SHS2">
    <property type="interactions" value="1530"/>
</dbReference>
<dbReference type="SUPFAM" id="SSF51064">
    <property type="entry name" value="Head domain of nucleotide exchange factor GrpE"/>
    <property type="match status" value="1"/>
</dbReference>
<accession>A0A1V8SHS2</accession>
<dbReference type="PANTHER" id="PTHR21237:SF23">
    <property type="entry name" value="GRPE PROTEIN HOMOLOG, MITOCHONDRIAL"/>
    <property type="match status" value="1"/>
</dbReference>
<dbReference type="GO" id="GO:0051082">
    <property type="term" value="F:unfolded protein binding"/>
    <property type="evidence" value="ECO:0007669"/>
    <property type="project" value="TreeGrafter"/>
</dbReference>
<keyword evidence="3 4" id="KW-0143">Chaperone</keyword>
<dbReference type="SUPFAM" id="SSF58014">
    <property type="entry name" value="Coiled-coil domain of nucleotide exchange factor GrpE"/>
    <property type="match status" value="1"/>
</dbReference>
<dbReference type="InParanoid" id="A0A1V8SHS2"/>
<dbReference type="GO" id="GO:0030150">
    <property type="term" value="P:protein import into mitochondrial matrix"/>
    <property type="evidence" value="ECO:0007669"/>
    <property type="project" value="TreeGrafter"/>
</dbReference>
<dbReference type="PRINTS" id="PR00773">
    <property type="entry name" value="GRPEPROTEIN"/>
</dbReference>
<organism evidence="8 9">
    <name type="scientific">Cryoendolithus antarcticus</name>
    <dbReference type="NCBI Taxonomy" id="1507870"/>
    <lineage>
        <taxon>Eukaryota</taxon>
        <taxon>Fungi</taxon>
        <taxon>Dikarya</taxon>
        <taxon>Ascomycota</taxon>
        <taxon>Pezizomycotina</taxon>
        <taxon>Dothideomycetes</taxon>
        <taxon>Dothideomycetidae</taxon>
        <taxon>Cladosporiales</taxon>
        <taxon>Cladosporiaceae</taxon>
        <taxon>Cryoendolithus</taxon>
    </lineage>
</organism>
<evidence type="ECO:0000256" key="1">
    <source>
        <dbReference type="ARBA" id="ARBA00004305"/>
    </source>
</evidence>
<evidence type="ECO:0000256" key="5">
    <source>
        <dbReference type="RuleBase" id="RU004478"/>
    </source>
</evidence>
<dbReference type="Gene3D" id="3.90.20.20">
    <property type="match status" value="1"/>
</dbReference>
<name>A0A1V8SHS2_9PEZI</name>
<dbReference type="HAMAP" id="MF_01151">
    <property type="entry name" value="GrpE"/>
    <property type="match status" value="1"/>
</dbReference>
<dbReference type="CDD" id="cd00446">
    <property type="entry name" value="GrpE"/>
    <property type="match status" value="1"/>
</dbReference>
<dbReference type="GO" id="GO:0051087">
    <property type="term" value="F:protein-folding chaperone binding"/>
    <property type="evidence" value="ECO:0007669"/>
    <property type="project" value="InterPro"/>
</dbReference>
<dbReference type="Gene3D" id="2.30.22.10">
    <property type="entry name" value="Head domain of nucleotide exchange factor GrpE"/>
    <property type="match status" value="1"/>
</dbReference>
<reference evidence="9" key="1">
    <citation type="submission" date="2017-03" db="EMBL/GenBank/DDBJ databases">
        <title>Genomes of endolithic fungi from Antarctica.</title>
        <authorList>
            <person name="Coleine C."/>
            <person name="Masonjones S."/>
            <person name="Stajich J.E."/>
        </authorList>
    </citation>
    <scope>NUCLEOTIDE SEQUENCE [LARGE SCALE GENOMIC DNA]</scope>
    <source>
        <strain evidence="9">CCFEE 5527</strain>
    </source>
</reference>
<dbReference type="InterPro" id="IPR013805">
    <property type="entry name" value="GrpE_CC"/>
</dbReference>
<evidence type="ECO:0000256" key="6">
    <source>
        <dbReference type="SAM" id="Coils"/>
    </source>
</evidence>
<dbReference type="PROSITE" id="PS01071">
    <property type="entry name" value="GRPE"/>
    <property type="match status" value="1"/>
</dbReference>
<dbReference type="Proteomes" id="UP000192596">
    <property type="component" value="Unassembled WGS sequence"/>
</dbReference>
<dbReference type="STRING" id="1507870.A0A1V8SHS2"/>
<keyword evidence="9" id="KW-1185">Reference proteome</keyword>
<comment type="similarity">
    <text evidence="2 5">Belongs to the GrpE family.</text>
</comment>
<evidence type="ECO:0000256" key="3">
    <source>
        <dbReference type="ARBA" id="ARBA00023186"/>
    </source>
</evidence>
<feature type="region of interest" description="Disordered" evidence="7">
    <location>
        <begin position="259"/>
        <end position="282"/>
    </location>
</feature>
<feature type="coiled-coil region" evidence="6">
    <location>
        <begin position="73"/>
        <end position="107"/>
    </location>
</feature>
<dbReference type="EMBL" id="NAJO01000044">
    <property type="protein sequence ID" value="OQN98698.1"/>
    <property type="molecule type" value="Genomic_DNA"/>
</dbReference>
<dbReference type="GO" id="GO:0000774">
    <property type="term" value="F:adenyl-nucleotide exchange factor activity"/>
    <property type="evidence" value="ECO:0007669"/>
    <property type="project" value="InterPro"/>
</dbReference>
<evidence type="ECO:0000313" key="8">
    <source>
        <dbReference type="EMBL" id="OQN98698.1"/>
    </source>
</evidence>
<dbReference type="FunFam" id="2.30.22.10:FF:000002">
    <property type="entry name" value="GrpE protein homolog"/>
    <property type="match status" value="1"/>
</dbReference>
<dbReference type="AlphaFoldDB" id="A0A1V8SHS2"/>
<keyword evidence="4" id="KW-0496">Mitochondrion</keyword>
<dbReference type="GO" id="GO:0006457">
    <property type="term" value="P:protein folding"/>
    <property type="evidence" value="ECO:0007669"/>
    <property type="project" value="InterPro"/>
</dbReference>
<protein>
    <recommendedName>
        <fullName evidence="4">GrpE protein homolog</fullName>
    </recommendedName>
</protein>
<proteinExistence type="inferred from homology"/>
<evidence type="ECO:0000256" key="7">
    <source>
        <dbReference type="SAM" id="MobiDB-lite"/>
    </source>
</evidence>